<dbReference type="Proteomes" id="UP000053558">
    <property type="component" value="Unassembled WGS sequence"/>
</dbReference>
<name>A0A5M3MJ28_CONPW</name>
<dbReference type="EMBL" id="JH711582">
    <property type="protein sequence ID" value="EIW78621.1"/>
    <property type="molecule type" value="Genomic_DNA"/>
</dbReference>
<dbReference type="KEGG" id="cput:CONPUDRAFT_167594"/>
<sequence length="571" mass="63625">MSCATTSQDLAPIPPILLLPDEILSDIFLLCCRTCLHLHADADAWPLHARPSWHTHNHSCTSRCWDWLTCSAMLVCRRWRDVLIGTKTLWACPSFDHEHMSDIKRHEMFSVCGDAPLIIRHILTGTDTSMWLADFLGPQGGVSRCRELMIEICKSPKANMQDLFNVWPESAPFLEVLSLSTDCFGHTRSPCLPLTLLRSAPRLRTLFLDNCALDHETWRAFPLHSLTTLAICDICKDGLSPTTADVLALLQQTSQLQTLVLWCLDGDAEVNPLQYPDIIASIPEISRISLCGSGLQPLEIMQRIIIPVYAVLELKFYYIRSEDNVPSRLADVLRAHWKVSTLLQDPIAIVDAPDNFDAPPSLRSASVTCSEDRISIMGYVHPTISPQRDSTGPHDPLVHIELNDTRFNPVPSIPSLLRALRAYTITSLHLTELSLIGALEWQELWFIIPAVRVLHVTKLSPAVVSPFILTLTPHPTIAQQCLLHALQELRLHEASFSGVGDTPPFAQLRACLKARSDRGSPLRVLELKQCTVITEDDVRALSGDGSVGRIASDWDLDELLPVEDADDTEST</sequence>
<organism evidence="1 2">
    <name type="scientific">Coniophora puteana (strain RWD-64-598)</name>
    <name type="common">Brown rot fungus</name>
    <dbReference type="NCBI Taxonomy" id="741705"/>
    <lineage>
        <taxon>Eukaryota</taxon>
        <taxon>Fungi</taxon>
        <taxon>Dikarya</taxon>
        <taxon>Basidiomycota</taxon>
        <taxon>Agaricomycotina</taxon>
        <taxon>Agaricomycetes</taxon>
        <taxon>Agaricomycetidae</taxon>
        <taxon>Boletales</taxon>
        <taxon>Coniophorineae</taxon>
        <taxon>Coniophoraceae</taxon>
        <taxon>Coniophora</taxon>
    </lineage>
</organism>
<dbReference type="AlphaFoldDB" id="A0A5M3MJ28"/>
<comment type="caution">
    <text evidence="1">The sequence shown here is derived from an EMBL/GenBank/DDBJ whole genome shotgun (WGS) entry which is preliminary data.</text>
</comment>
<proteinExistence type="predicted"/>
<dbReference type="SUPFAM" id="SSF52047">
    <property type="entry name" value="RNI-like"/>
    <property type="match status" value="1"/>
</dbReference>
<evidence type="ECO:0000313" key="1">
    <source>
        <dbReference type="EMBL" id="EIW78621.1"/>
    </source>
</evidence>
<accession>A0A5M3MJ28</accession>
<protein>
    <submittedName>
        <fullName evidence="1">Uncharacterized protein</fullName>
    </submittedName>
</protein>
<dbReference type="Gene3D" id="3.80.10.10">
    <property type="entry name" value="Ribonuclease Inhibitor"/>
    <property type="match status" value="1"/>
</dbReference>
<keyword evidence="2" id="KW-1185">Reference proteome</keyword>
<evidence type="ECO:0000313" key="2">
    <source>
        <dbReference type="Proteomes" id="UP000053558"/>
    </source>
</evidence>
<gene>
    <name evidence="1" type="ORF">CONPUDRAFT_167594</name>
</gene>
<reference evidence="2" key="1">
    <citation type="journal article" date="2012" name="Science">
        <title>The Paleozoic origin of enzymatic lignin decomposition reconstructed from 31 fungal genomes.</title>
        <authorList>
            <person name="Floudas D."/>
            <person name="Binder M."/>
            <person name="Riley R."/>
            <person name="Barry K."/>
            <person name="Blanchette R.A."/>
            <person name="Henrissat B."/>
            <person name="Martinez A.T."/>
            <person name="Otillar R."/>
            <person name="Spatafora J.W."/>
            <person name="Yadav J.S."/>
            <person name="Aerts A."/>
            <person name="Benoit I."/>
            <person name="Boyd A."/>
            <person name="Carlson A."/>
            <person name="Copeland A."/>
            <person name="Coutinho P.M."/>
            <person name="de Vries R.P."/>
            <person name="Ferreira P."/>
            <person name="Findley K."/>
            <person name="Foster B."/>
            <person name="Gaskell J."/>
            <person name="Glotzer D."/>
            <person name="Gorecki P."/>
            <person name="Heitman J."/>
            <person name="Hesse C."/>
            <person name="Hori C."/>
            <person name="Igarashi K."/>
            <person name="Jurgens J.A."/>
            <person name="Kallen N."/>
            <person name="Kersten P."/>
            <person name="Kohler A."/>
            <person name="Kuees U."/>
            <person name="Kumar T.K.A."/>
            <person name="Kuo A."/>
            <person name="LaButti K."/>
            <person name="Larrondo L.F."/>
            <person name="Lindquist E."/>
            <person name="Ling A."/>
            <person name="Lombard V."/>
            <person name="Lucas S."/>
            <person name="Lundell T."/>
            <person name="Martin R."/>
            <person name="McLaughlin D.J."/>
            <person name="Morgenstern I."/>
            <person name="Morin E."/>
            <person name="Murat C."/>
            <person name="Nagy L.G."/>
            <person name="Nolan M."/>
            <person name="Ohm R.A."/>
            <person name="Patyshakuliyeva A."/>
            <person name="Rokas A."/>
            <person name="Ruiz-Duenas F.J."/>
            <person name="Sabat G."/>
            <person name="Salamov A."/>
            <person name="Samejima M."/>
            <person name="Schmutz J."/>
            <person name="Slot J.C."/>
            <person name="St John F."/>
            <person name="Stenlid J."/>
            <person name="Sun H."/>
            <person name="Sun S."/>
            <person name="Syed K."/>
            <person name="Tsang A."/>
            <person name="Wiebenga A."/>
            <person name="Young D."/>
            <person name="Pisabarro A."/>
            <person name="Eastwood D.C."/>
            <person name="Martin F."/>
            <person name="Cullen D."/>
            <person name="Grigoriev I.V."/>
            <person name="Hibbett D.S."/>
        </authorList>
    </citation>
    <scope>NUCLEOTIDE SEQUENCE [LARGE SCALE GENOMIC DNA]</scope>
    <source>
        <strain evidence="2">RWD-64-598 SS2</strain>
    </source>
</reference>
<dbReference type="InterPro" id="IPR032675">
    <property type="entry name" value="LRR_dom_sf"/>
</dbReference>
<dbReference type="GeneID" id="19205811"/>
<dbReference type="RefSeq" id="XP_007771623.1">
    <property type="nucleotide sequence ID" value="XM_007773433.1"/>
</dbReference>